<organism evidence="2 3">
    <name type="scientific">Steinernema glaseri</name>
    <dbReference type="NCBI Taxonomy" id="37863"/>
    <lineage>
        <taxon>Eukaryota</taxon>
        <taxon>Metazoa</taxon>
        <taxon>Ecdysozoa</taxon>
        <taxon>Nematoda</taxon>
        <taxon>Chromadorea</taxon>
        <taxon>Rhabditida</taxon>
        <taxon>Tylenchina</taxon>
        <taxon>Panagrolaimomorpha</taxon>
        <taxon>Strongyloidoidea</taxon>
        <taxon>Steinernematidae</taxon>
        <taxon>Steinernema</taxon>
    </lineage>
</organism>
<feature type="compositionally biased region" description="Basic and acidic residues" evidence="1">
    <location>
        <begin position="24"/>
        <end position="43"/>
    </location>
</feature>
<name>A0A1I7YI53_9BILA</name>
<protein>
    <submittedName>
        <fullName evidence="3">Uncharacterized protein</fullName>
    </submittedName>
</protein>
<proteinExistence type="predicted"/>
<sequence>MDHFKLVKARSHGVTPSGRSLEGAGDRRSKSAEIQKSRKSEEREGIAIATIRDLWTFGDRMNDQKDRTRYGAKGFKEELIASSRRKKRRSWKEESSGKQNYLSIRKIGYVQSLDGLDEYGLYTVILKKQTGKI</sequence>
<evidence type="ECO:0000313" key="3">
    <source>
        <dbReference type="WBParaSite" id="L893_g16350.t1"/>
    </source>
</evidence>
<evidence type="ECO:0000256" key="1">
    <source>
        <dbReference type="SAM" id="MobiDB-lite"/>
    </source>
</evidence>
<keyword evidence="2" id="KW-1185">Reference proteome</keyword>
<reference evidence="3" key="1">
    <citation type="submission" date="2016-11" db="UniProtKB">
        <authorList>
            <consortium name="WormBaseParasite"/>
        </authorList>
    </citation>
    <scope>IDENTIFICATION</scope>
</reference>
<dbReference type="Proteomes" id="UP000095287">
    <property type="component" value="Unplaced"/>
</dbReference>
<accession>A0A1I7YI53</accession>
<feature type="region of interest" description="Disordered" evidence="1">
    <location>
        <begin position="1"/>
        <end position="43"/>
    </location>
</feature>
<dbReference type="AlphaFoldDB" id="A0A1I7YI53"/>
<dbReference type="WBParaSite" id="L893_g16350.t1">
    <property type="protein sequence ID" value="L893_g16350.t1"/>
    <property type="gene ID" value="L893_g16350"/>
</dbReference>
<feature type="compositionally biased region" description="Basic residues" evidence="1">
    <location>
        <begin position="1"/>
        <end position="11"/>
    </location>
</feature>
<evidence type="ECO:0000313" key="2">
    <source>
        <dbReference type="Proteomes" id="UP000095287"/>
    </source>
</evidence>